<proteinExistence type="predicted"/>
<feature type="transmembrane region" description="Helical" evidence="2">
    <location>
        <begin position="34"/>
        <end position="55"/>
    </location>
</feature>
<keyword evidence="2" id="KW-0812">Transmembrane</keyword>
<protein>
    <submittedName>
        <fullName evidence="3">Uncharacterized protein</fullName>
    </submittedName>
</protein>
<feature type="compositionally biased region" description="Low complexity" evidence="1">
    <location>
        <begin position="8"/>
        <end position="24"/>
    </location>
</feature>
<comment type="caution">
    <text evidence="3">The sequence shown here is derived from an EMBL/GenBank/DDBJ whole genome shotgun (WGS) entry which is preliminary data.</text>
</comment>
<dbReference type="EMBL" id="LCFD01000002">
    <property type="protein sequence ID" value="KKS87549.1"/>
    <property type="molecule type" value="Genomic_DNA"/>
</dbReference>
<dbReference type="Proteomes" id="UP000034050">
    <property type="component" value="Unassembled WGS sequence"/>
</dbReference>
<evidence type="ECO:0000313" key="3">
    <source>
        <dbReference type="EMBL" id="KKS87549.1"/>
    </source>
</evidence>
<sequence length="269" mass="30247">MEPVSADLPNPSSSTLPPTLPELTNRSRHPKKRLAILLLIFFGLMISSVAGFLYLESPDRAQKRLLLNAQEWRNKFTTPSVQPVYFAPSPLTNDKLISPSVSSSPTLTPEATTLIDLPFLFPELSWIKIVGNNFEDINKLYVTSDDYTLFSEEVGLKSQGWVAKKENLSEKELLDVSEKFRLFYGSEFEKLNWKWQASIPNYKFMTIVADGPNGSAWGLIGVRENNLRVITLSESRSGIGFENCPCAITFEVYLSEIYPIAKVISSVEK</sequence>
<organism evidence="3 4">
    <name type="scientific">Candidatus Gottesmanbacteria bacterium GW2011_GWB1_43_11</name>
    <dbReference type="NCBI Taxonomy" id="1618446"/>
    <lineage>
        <taxon>Bacteria</taxon>
        <taxon>Candidatus Gottesmaniibacteriota</taxon>
    </lineage>
</organism>
<evidence type="ECO:0000256" key="1">
    <source>
        <dbReference type="SAM" id="MobiDB-lite"/>
    </source>
</evidence>
<reference evidence="3 4" key="1">
    <citation type="journal article" date="2015" name="Nature">
        <title>rRNA introns, odd ribosomes, and small enigmatic genomes across a large radiation of phyla.</title>
        <authorList>
            <person name="Brown C.T."/>
            <person name="Hug L.A."/>
            <person name="Thomas B.C."/>
            <person name="Sharon I."/>
            <person name="Castelle C.J."/>
            <person name="Singh A."/>
            <person name="Wilkins M.J."/>
            <person name="Williams K.H."/>
            <person name="Banfield J.F."/>
        </authorList>
    </citation>
    <scope>NUCLEOTIDE SEQUENCE [LARGE SCALE GENOMIC DNA]</scope>
</reference>
<keyword evidence="2" id="KW-1133">Transmembrane helix</keyword>
<gene>
    <name evidence="3" type="ORF">UV61_C0002G0270</name>
</gene>
<dbReference type="AlphaFoldDB" id="A0A0G1CPS3"/>
<keyword evidence="2" id="KW-0472">Membrane</keyword>
<evidence type="ECO:0000313" key="4">
    <source>
        <dbReference type="Proteomes" id="UP000034050"/>
    </source>
</evidence>
<evidence type="ECO:0000256" key="2">
    <source>
        <dbReference type="SAM" id="Phobius"/>
    </source>
</evidence>
<accession>A0A0G1CPS3</accession>
<name>A0A0G1CPS3_9BACT</name>
<feature type="region of interest" description="Disordered" evidence="1">
    <location>
        <begin position="1"/>
        <end position="25"/>
    </location>
</feature>